<feature type="transmembrane region" description="Helical" evidence="2">
    <location>
        <begin position="59"/>
        <end position="80"/>
    </location>
</feature>
<feature type="transmembrane region" description="Helical" evidence="2">
    <location>
        <begin position="21"/>
        <end position="39"/>
    </location>
</feature>
<keyword evidence="2" id="KW-0472">Membrane</keyword>
<accession>A0ABN7T778</accession>
<evidence type="ECO:0000256" key="1">
    <source>
        <dbReference type="SAM" id="MobiDB-lite"/>
    </source>
</evidence>
<keyword evidence="4" id="KW-1185">Reference proteome</keyword>
<keyword evidence="2" id="KW-1133">Transmembrane helix</keyword>
<protein>
    <submittedName>
        <fullName evidence="3">Oidioi.mRNA.OKI2018_I69.chr2.g5542.t1.cds</fullName>
    </submittedName>
</protein>
<feature type="transmembrane region" description="Helical" evidence="2">
    <location>
        <begin position="113"/>
        <end position="132"/>
    </location>
</feature>
<feature type="region of interest" description="Disordered" evidence="1">
    <location>
        <begin position="233"/>
        <end position="286"/>
    </location>
</feature>
<feature type="compositionally biased region" description="Low complexity" evidence="1">
    <location>
        <begin position="245"/>
        <end position="267"/>
    </location>
</feature>
<evidence type="ECO:0000313" key="3">
    <source>
        <dbReference type="EMBL" id="CAG5111213.1"/>
    </source>
</evidence>
<name>A0ABN7T778_OIKDI</name>
<feature type="transmembrane region" description="Helical" evidence="2">
    <location>
        <begin position="152"/>
        <end position="175"/>
    </location>
</feature>
<sequence>MKKRNNFGFSNFWSSAVKVGGCLWAVLLVGFVVEVGLYETMCQHSPDMFSVSCQLSGDLISYVCYSLFIFTAIVVGIQLLKTASNTPPAARNFKSPLALKKDKLCKQIASSTALVRLIILIIAALVLLYIVQKTKELFPQLLNGFEPADHPKLAILNVFMYVLNNLALLGVIFFASQELTKLNQSIVDPMGTARKKMAAENEKDLVEAESPPPQASSFFRLNRHTDHIQIIRSSTKQSLQKTPESHSSSTSGIGSCSPSSSSPGSGSTPPPSQNNAPSSKRSQPRA</sequence>
<reference evidence="3 4" key="1">
    <citation type="submission" date="2021-04" db="EMBL/GenBank/DDBJ databases">
        <authorList>
            <person name="Bliznina A."/>
        </authorList>
    </citation>
    <scope>NUCLEOTIDE SEQUENCE [LARGE SCALE GENOMIC DNA]</scope>
</reference>
<dbReference type="Proteomes" id="UP001158576">
    <property type="component" value="Chromosome 2"/>
</dbReference>
<organism evidence="3 4">
    <name type="scientific">Oikopleura dioica</name>
    <name type="common">Tunicate</name>
    <dbReference type="NCBI Taxonomy" id="34765"/>
    <lineage>
        <taxon>Eukaryota</taxon>
        <taxon>Metazoa</taxon>
        <taxon>Chordata</taxon>
        <taxon>Tunicata</taxon>
        <taxon>Appendicularia</taxon>
        <taxon>Copelata</taxon>
        <taxon>Oikopleuridae</taxon>
        <taxon>Oikopleura</taxon>
    </lineage>
</organism>
<evidence type="ECO:0000256" key="2">
    <source>
        <dbReference type="SAM" id="Phobius"/>
    </source>
</evidence>
<evidence type="ECO:0000313" key="4">
    <source>
        <dbReference type="Proteomes" id="UP001158576"/>
    </source>
</evidence>
<feature type="compositionally biased region" description="Polar residues" evidence="1">
    <location>
        <begin position="273"/>
        <end position="286"/>
    </location>
</feature>
<gene>
    <name evidence="3" type="ORF">OKIOD_LOCUS14307</name>
</gene>
<keyword evidence="2" id="KW-0812">Transmembrane</keyword>
<dbReference type="EMBL" id="OU015567">
    <property type="protein sequence ID" value="CAG5111213.1"/>
    <property type="molecule type" value="Genomic_DNA"/>
</dbReference>
<proteinExistence type="predicted"/>